<keyword evidence="7 8" id="KW-0472">Membrane</keyword>
<dbReference type="InterPro" id="IPR011527">
    <property type="entry name" value="ABC1_TM_dom"/>
</dbReference>
<keyword evidence="5" id="KW-0067">ATP-binding</keyword>
<dbReference type="OrthoDB" id="4139357at2759"/>
<dbReference type="PANTHER" id="PTHR24223:SF345">
    <property type="entry name" value="ABC MULTIDRUG TRANSPORTER (EUROFUNG)"/>
    <property type="match status" value="1"/>
</dbReference>
<dbReference type="RefSeq" id="XP_046011076.1">
    <property type="nucleotide sequence ID" value="XM_046158798.1"/>
</dbReference>
<dbReference type="CDD" id="cd18580">
    <property type="entry name" value="ABC_6TM_ABCC_D2"/>
    <property type="match status" value="1"/>
</dbReference>
<evidence type="ECO:0000256" key="7">
    <source>
        <dbReference type="ARBA" id="ARBA00023136"/>
    </source>
</evidence>
<organism evidence="10 11">
    <name type="scientific">Microdochium trichocladiopsis</name>
    <dbReference type="NCBI Taxonomy" id="1682393"/>
    <lineage>
        <taxon>Eukaryota</taxon>
        <taxon>Fungi</taxon>
        <taxon>Dikarya</taxon>
        <taxon>Ascomycota</taxon>
        <taxon>Pezizomycotina</taxon>
        <taxon>Sordariomycetes</taxon>
        <taxon>Xylariomycetidae</taxon>
        <taxon>Xylariales</taxon>
        <taxon>Microdochiaceae</taxon>
        <taxon>Microdochium</taxon>
    </lineage>
</organism>
<proteinExistence type="predicted"/>
<sequence>MGCKIGHRALDRIFPAYEVSVSFGTRPTSPTLSASLVTSSLAFFALSVLPLLIHDRQRRPSSLLTIYFLALLFLDLTLLLAPSAAARPSVSRSPSSIRAIASAVLLLLESYAKDPMLEKGTAAPPPEDSYGILERTLFIWVNRILLKGYRGVLADKDMPRLGYLQSPKNARNTMIYQWQKDTNALGIFSPSITLAIFATLSSMNGLAFNTETAFTAIAVLGLVTHPANMVMTIVPRAIATLAGFERIQAYLIKHYIRFAGKRSILFLCVCTASYAFFITVPQYWLDLWTADGGKHLLFYVSGYGLLSLASWLSTNGTMWSTHIRLAAQSGISIHDYLLQTILSAPLSFFSKTDDGSILNRFSQDIQLVDRQLPSALANLLNQIFKLLVQTVVLFSVQRLMWISLPMCAATVYVIQKGYLRTSRQLRFLELETKAFVFSDFLDLVEGLETIRAFKWQRKIVQKNIACLESSQRPELCLLSLQRWLNLVLDFWLQQSPYL</sequence>
<dbReference type="GeneID" id="70188344"/>
<evidence type="ECO:0000256" key="2">
    <source>
        <dbReference type="ARBA" id="ARBA00022448"/>
    </source>
</evidence>
<feature type="domain" description="ABC transmembrane type-1" evidence="9">
    <location>
        <begin position="263"/>
        <end position="493"/>
    </location>
</feature>
<evidence type="ECO:0000256" key="8">
    <source>
        <dbReference type="SAM" id="Phobius"/>
    </source>
</evidence>
<gene>
    <name evidence="10" type="ORF">B0I36DRAFT_363413</name>
</gene>
<dbReference type="Gene3D" id="1.20.1560.10">
    <property type="entry name" value="ABC transporter type 1, transmembrane domain"/>
    <property type="match status" value="1"/>
</dbReference>
<comment type="subcellular location">
    <subcellularLocation>
        <location evidence="1">Membrane</location>
        <topology evidence="1">Multi-pass membrane protein</topology>
    </subcellularLocation>
</comment>
<keyword evidence="6 8" id="KW-1133">Transmembrane helix</keyword>
<reference evidence="10" key="1">
    <citation type="journal article" date="2021" name="Nat. Commun.">
        <title>Genetic determinants of endophytism in the Arabidopsis root mycobiome.</title>
        <authorList>
            <person name="Mesny F."/>
            <person name="Miyauchi S."/>
            <person name="Thiergart T."/>
            <person name="Pickel B."/>
            <person name="Atanasova L."/>
            <person name="Karlsson M."/>
            <person name="Huettel B."/>
            <person name="Barry K.W."/>
            <person name="Haridas S."/>
            <person name="Chen C."/>
            <person name="Bauer D."/>
            <person name="Andreopoulos W."/>
            <person name="Pangilinan J."/>
            <person name="LaButti K."/>
            <person name="Riley R."/>
            <person name="Lipzen A."/>
            <person name="Clum A."/>
            <person name="Drula E."/>
            <person name="Henrissat B."/>
            <person name="Kohler A."/>
            <person name="Grigoriev I.V."/>
            <person name="Martin F.M."/>
            <person name="Hacquard S."/>
        </authorList>
    </citation>
    <scope>NUCLEOTIDE SEQUENCE</scope>
    <source>
        <strain evidence="10">MPI-CAGE-CH-0230</strain>
    </source>
</reference>
<evidence type="ECO:0000256" key="4">
    <source>
        <dbReference type="ARBA" id="ARBA00022741"/>
    </source>
</evidence>
<dbReference type="Pfam" id="PF00664">
    <property type="entry name" value="ABC_membrane"/>
    <property type="match status" value="1"/>
</dbReference>
<evidence type="ECO:0000256" key="3">
    <source>
        <dbReference type="ARBA" id="ARBA00022692"/>
    </source>
</evidence>
<comment type="caution">
    <text evidence="10">The sequence shown here is derived from an EMBL/GenBank/DDBJ whole genome shotgun (WGS) entry which is preliminary data.</text>
</comment>
<keyword evidence="3 8" id="KW-0812">Transmembrane</keyword>
<feature type="transmembrane region" description="Helical" evidence="8">
    <location>
        <begin position="184"/>
        <end position="207"/>
    </location>
</feature>
<dbReference type="GO" id="GO:0140359">
    <property type="term" value="F:ABC-type transporter activity"/>
    <property type="evidence" value="ECO:0007669"/>
    <property type="project" value="InterPro"/>
</dbReference>
<evidence type="ECO:0000313" key="11">
    <source>
        <dbReference type="Proteomes" id="UP000756346"/>
    </source>
</evidence>
<feature type="transmembrane region" description="Helical" evidence="8">
    <location>
        <begin position="264"/>
        <end position="284"/>
    </location>
</feature>
<dbReference type="AlphaFoldDB" id="A0A9P8Y303"/>
<dbReference type="InterPro" id="IPR050173">
    <property type="entry name" value="ABC_transporter_C-like"/>
</dbReference>
<evidence type="ECO:0000256" key="5">
    <source>
        <dbReference type="ARBA" id="ARBA00022840"/>
    </source>
</evidence>
<dbReference type="PANTHER" id="PTHR24223">
    <property type="entry name" value="ATP-BINDING CASSETTE SUB-FAMILY C"/>
    <property type="match status" value="1"/>
</dbReference>
<dbReference type="EMBL" id="JAGTJQ010000006">
    <property type="protein sequence ID" value="KAH7028788.1"/>
    <property type="molecule type" value="Genomic_DNA"/>
</dbReference>
<keyword evidence="11" id="KW-1185">Reference proteome</keyword>
<dbReference type="GO" id="GO:0016020">
    <property type="term" value="C:membrane"/>
    <property type="evidence" value="ECO:0007669"/>
    <property type="project" value="UniProtKB-SubCell"/>
</dbReference>
<feature type="transmembrane region" description="Helical" evidence="8">
    <location>
        <begin position="32"/>
        <end position="52"/>
    </location>
</feature>
<keyword evidence="4" id="KW-0547">Nucleotide-binding</keyword>
<dbReference type="InterPro" id="IPR036640">
    <property type="entry name" value="ABC1_TM_sf"/>
</dbReference>
<dbReference type="SUPFAM" id="SSF90123">
    <property type="entry name" value="ABC transporter transmembrane region"/>
    <property type="match status" value="1"/>
</dbReference>
<feature type="transmembrane region" description="Helical" evidence="8">
    <location>
        <begin position="213"/>
        <end position="244"/>
    </location>
</feature>
<feature type="transmembrane region" description="Helical" evidence="8">
    <location>
        <begin position="64"/>
        <end position="84"/>
    </location>
</feature>
<evidence type="ECO:0000256" key="1">
    <source>
        <dbReference type="ARBA" id="ARBA00004141"/>
    </source>
</evidence>
<name>A0A9P8Y303_9PEZI</name>
<protein>
    <submittedName>
        <fullName evidence="10">ABC transporter type 1, transmembrane domain-containing protein</fullName>
    </submittedName>
</protein>
<evidence type="ECO:0000313" key="10">
    <source>
        <dbReference type="EMBL" id="KAH7028788.1"/>
    </source>
</evidence>
<accession>A0A9P8Y303</accession>
<keyword evidence="2" id="KW-0813">Transport</keyword>
<dbReference type="GO" id="GO:0005524">
    <property type="term" value="F:ATP binding"/>
    <property type="evidence" value="ECO:0007669"/>
    <property type="project" value="UniProtKB-KW"/>
</dbReference>
<dbReference type="Proteomes" id="UP000756346">
    <property type="component" value="Unassembled WGS sequence"/>
</dbReference>
<dbReference type="PROSITE" id="PS50929">
    <property type="entry name" value="ABC_TM1F"/>
    <property type="match status" value="1"/>
</dbReference>
<feature type="transmembrane region" description="Helical" evidence="8">
    <location>
        <begin position="296"/>
        <end position="314"/>
    </location>
</feature>
<dbReference type="InterPro" id="IPR044726">
    <property type="entry name" value="ABCC_6TM_D2"/>
</dbReference>
<evidence type="ECO:0000256" key="6">
    <source>
        <dbReference type="ARBA" id="ARBA00022989"/>
    </source>
</evidence>
<evidence type="ECO:0000259" key="9">
    <source>
        <dbReference type="PROSITE" id="PS50929"/>
    </source>
</evidence>